<evidence type="ECO:0000313" key="2">
    <source>
        <dbReference type="Proteomes" id="UP000011135"/>
    </source>
</evidence>
<name>L8JIY0_9BACT</name>
<gene>
    <name evidence="1" type="ORF">C900_00664</name>
</gene>
<evidence type="ECO:0000313" key="1">
    <source>
        <dbReference type="EMBL" id="ELR68203.1"/>
    </source>
</evidence>
<dbReference type="Proteomes" id="UP000011135">
    <property type="component" value="Unassembled WGS sequence"/>
</dbReference>
<proteinExistence type="predicted"/>
<keyword evidence="2" id="KW-1185">Reference proteome</keyword>
<accession>L8JIY0</accession>
<organism evidence="1 2">
    <name type="scientific">Fulvivirga imtechensis AK7</name>
    <dbReference type="NCBI Taxonomy" id="1237149"/>
    <lineage>
        <taxon>Bacteria</taxon>
        <taxon>Pseudomonadati</taxon>
        <taxon>Bacteroidota</taxon>
        <taxon>Cytophagia</taxon>
        <taxon>Cytophagales</taxon>
        <taxon>Fulvivirgaceae</taxon>
        <taxon>Fulvivirga</taxon>
    </lineage>
</organism>
<dbReference type="EMBL" id="AMZN01000132">
    <property type="protein sequence ID" value="ELR68203.1"/>
    <property type="molecule type" value="Genomic_DNA"/>
</dbReference>
<protein>
    <submittedName>
        <fullName evidence="1">Uncharacterized protein</fullName>
    </submittedName>
</protein>
<reference evidence="1 2" key="1">
    <citation type="submission" date="2012-12" db="EMBL/GenBank/DDBJ databases">
        <title>Genome assembly of Fulvivirga imtechensis AK7.</title>
        <authorList>
            <person name="Nupur N."/>
            <person name="Khatri I."/>
            <person name="Kumar R."/>
            <person name="Subramanian S."/>
            <person name="Pinnaka A."/>
        </authorList>
    </citation>
    <scope>NUCLEOTIDE SEQUENCE [LARGE SCALE GENOMIC DNA]</scope>
    <source>
        <strain evidence="1 2">AK7</strain>
    </source>
</reference>
<sequence length="45" mass="5033">MPEIQTNDVQLFAQKIENYKSCFSGADYPGAILFTPPDWGSTLTH</sequence>
<dbReference type="AlphaFoldDB" id="L8JIY0"/>
<comment type="caution">
    <text evidence="1">The sequence shown here is derived from an EMBL/GenBank/DDBJ whole genome shotgun (WGS) entry which is preliminary data.</text>
</comment>